<gene>
    <name evidence="6" type="ORF">H8S37_14515</name>
</gene>
<dbReference type="Proteomes" id="UP000652477">
    <property type="component" value="Unassembled WGS sequence"/>
</dbReference>
<dbReference type="AlphaFoldDB" id="A0A923LKR9"/>
<dbReference type="PROSITE" id="PS00211">
    <property type="entry name" value="ABC_TRANSPORTER_1"/>
    <property type="match status" value="1"/>
</dbReference>
<name>A0A923LKR9_9FIRM</name>
<dbReference type="SUPFAM" id="SSF52540">
    <property type="entry name" value="P-loop containing nucleoside triphosphate hydrolases"/>
    <property type="match status" value="1"/>
</dbReference>
<protein>
    <submittedName>
        <fullName evidence="6">ATP-binding cassette domain-containing protein</fullName>
    </submittedName>
</protein>
<dbReference type="PANTHER" id="PTHR43776:SF7">
    <property type="entry name" value="D,D-DIPEPTIDE TRANSPORT ATP-BINDING PROTEIN DDPF-RELATED"/>
    <property type="match status" value="1"/>
</dbReference>
<keyword evidence="2" id="KW-0813">Transport</keyword>
<dbReference type="InterPro" id="IPR027417">
    <property type="entry name" value="P-loop_NTPase"/>
</dbReference>
<evidence type="ECO:0000313" key="6">
    <source>
        <dbReference type="EMBL" id="MBC5690128.1"/>
    </source>
</evidence>
<feature type="domain" description="ABC transporter" evidence="5">
    <location>
        <begin position="3"/>
        <end position="211"/>
    </location>
</feature>
<dbReference type="GO" id="GO:0005524">
    <property type="term" value="F:ATP binding"/>
    <property type="evidence" value="ECO:0007669"/>
    <property type="project" value="UniProtKB-KW"/>
</dbReference>
<proteinExistence type="inferred from homology"/>
<dbReference type="SMART" id="SM00382">
    <property type="entry name" value="AAA"/>
    <property type="match status" value="1"/>
</dbReference>
<dbReference type="PROSITE" id="PS50893">
    <property type="entry name" value="ABC_TRANSPORTER_2"/>
    <property type="match status" value="1"/>
</dbReference>
<evidence type="ECO:0000256" key="2">
    <source>
        <dbReference type="ARBA" id="ARBA00022448"/>
    </source>
</evidence>
<organism evidence="6 7">
    <name type="scientific">Mediterraneibacter hominis</name>
    <dbReference type="NCBI Taxonomy" id="2763054"/>
    <lineage>
        <taxon>Bacteria</taxon>
        <taxon>Bacillati</taxon>
        <taxon>Bacillota</taxon>
        <taxon>Clostridia</taxon>
        <taxon>Lachnospirales</taxon>
        <taxon>Lachnospiraceae</taxon>
        <taxon>Mediterraneibacter</taxon>
    </lineage>
</organism>
<dbReference type="InterPro" id="IPR017871">
    <property type="entry name" value="ABC_transporter-like_CS"/>
</dbReference>
<dbReference type="InterPro" id="IPR003439">
    <property type="entry name" value="ABC_transporter-like_ATP-bd"/>
</dbReference>
<evidence type="ECO:0000256" key="1">
    <source>
        <dbReference type="ARBA" id="ARBA00005417"/>
    </source>
</evidence>
<sequence length="212" mass="24237">MQIEGKNISFRYHERMPWILKDVSISIEEGERVGLVGPSGYGKSTLMRILSGYLEPQEGSVRLDGKPLPKKGISPVQLIYQHPEKAINPRWKMKKVLEESGMFREEVMEALGIERDWLNRYPRELSGGELQRFCVARSLFQGTHFLFADEMSTMLDVITQAQIWNLMLKEVKERRLGLLMVTHNAELAKKVCTRIINLKEINHIGENGNGAG</sequence>
<dbReference type="InterPro" id="IPR003593">
    <property type="entry name" value="AAA+_ATPase"/>
</dbReference>
<dbReference type="GO" id="GO:0055085">
    <property type="term" value="P:transmembrane transport"/>
    <property type="evidence" value="ECO:0007669"/>
    <property type="project" value="UniProtKB-ARBA"/>
</dbReference>
<dbReference type="Pfam" id="PF00005">
    <property type="entry name" value="ABC_tran"/>
    <property type="match status" value="1"/>
</dbReference>
<dbReference type="GO" id="GO:0016887">
    <property type="term" value="F:ATP hydrolysis activity"/>
    <property type="evidence" value="ECO:0007669"/>
    <property type="project" value="InterPro"/>
</dbReference>
<dbReference type="PANTHER" id="PTHR43776">
    <property type="entry name" value="TRANSPORT ATP-BINDING PROTEIN"/>
    <property type="match status" value="1"/>
</dbReference>
<dbReference type="InterPro" id="IPR050319">
    <property type="entry name" value="ABC_transp_ATP-bind"/>
</dbReference>
<dbReference type="RefSeq" id="WP_186876771.1">
    <property type="nucleotide sequence ID" value="NZ_JACOPF010000003.1"/>
</dbReference>
<reference evidence="6" key="1">
    <citation type="submission" date="2020-08" db="EMBL/GenBank/DDBJ databases">
        <title>Genome public.</title>
        <authorList>
            <person name="Liu C."/>
            <person name="Sun Q."/>
        </authorList>
    </citation>
    <scope>NUCLEOTIDE SEQUENCE</scope>
    <source>
        <strain evidence="6">NSJ-55</strain>
    </source>
</reference>
<evidence type="ECO:0000313" key="7">
    <source>
        <dbReference type="Proteomes" id="UP000652477"/>
    </source>
</evidence>
<keyword evidence="4 6" id="KW-0067">ATP-binding</keyword>
<keyword evidence="3" id="KW-0547">Nucleotide-binding</keyword>
<comment type="similarity">
    <text evidence="1">Belongs to the ABC transporter superfamily.</text>
</comment>
<evidence type="ECO:0000259" key="5">
    <source>
        <dbReference type="PROSITE" id="PS50893"/>
    </source>
</evidence>
<dbReference type="Gene3D" id="3.40.50.300">
    <property type="entry name" value="P-loop containing nucleotide triphosphate hydrolases"/>
    <property type="match status" value="1"/>
</dbReference>
<comment type="caution">
    <text evidence="6">The sequence shown here is derived from an EMBL/GenBank/DDBJ whole genome shotgun (WGS) entry which is preliminary data.</text>
</comment>
<evidence type="ECO:0000256" key="4">
    <source>
        <dbReference type="ARBA" id="ARBA00022840"/>
    </source>
</evidence>
<keyword evidence="7" id="KW-1185">Reference proteome</keyword>
<accession>A0A923LKR9</accession>
<dbReference type="EMBL" id="JACOPF010000003">
    <property type="protein sequence ID" value="MBC5690128.1"/>
    <property type="molecule type" value="Genomic_DNA"/>
</dbReference>
<evidence type="ECO:0000256" key="3">
    <source>
        <dbReference type="ARBA" id="ARBA00022741"/>
    </source>
</evidence>